<dbReference type="PANTHER" id="PTHR30606:SF9">
    <property type="entry name" value="LIPID A BIOSYNTHESIS LAUROYLTRANSFERASE"/>
    <property type="match status" value="1"/>
</dbReference>
<dbReference type="InterPro" id="IPR004960">
    <property type="entry name" value="LipA_acyltrans"/>
</dbReference>
<keyword evidence="2" id="KW-1003">Cell membrane</keyword>
<dbReference type="EMBL" id="VIWP01000002">
    <property type="protein sequence ID" value="TWF56750.1"/>
    <property type="molecule type" value="Genomic_DNA"/>
</dbReference>
<dbReference type="PANTHER" id="PTHR30606">
    <property type="entry name" value="LIPID A BIOSYNTHESIS LAUROYL ACYLTRANSFERASE"/>
    <property type="match status" value="1"/>
</dbReference>
<keyword evidence="5" id="KW-0472">Membrane</keyword>
<dbReference type="AlphaFoldDB" id="A0A561R2A5"/>
<proteinExistence type="predicted"/>
<evidence type="ECO:0000313" key="7">
    <source>
        <dbReference type="EMBL" id="TWF56750.1"/>
    </source>
</evidence>
<name>A0A561R2A5_9HYPH</name>
<comment type="caution">
    <text evidence="7">The sequence shown here is derived from an EMBL/GenBank/DDBJ whole genome shotgun (WGS) entry which is preliminary data.</text>
</comment>
<evidence type="ECO:0000256" key="2">
    <source>
        <dbReference type="ARBA" id="ARBA00022475"/>
    </source>
</evidence>
<dbReference type="GO" id="GO:0016746">
    <property type="term" value="F:acyltransferase activity"/>
    <property type="evidence" value="ECO:0007669"/>
    <property type="project" value="UniProtKB-KW"/>
</dbReference>
<dbReference type="OrthoDB" id="7463125at2"/>
<dbReference type="Proteomes" id="UP000320653">
    <property type="component" value="Unassembled WGS sequence"/>
</dbReference>
<protein>
    <submittedName>
        <fullName evidence="7">Lauroyl/myristoyl acyltransferase</fullName>
    </submittedName>
</protein>
<evidence type="ECO:0000256" key="4">
    <source>
        <dbReference type="ARBA" id="ARBA00022679"/>
    </source>
</evidence>
<keyword evidence="4 7" id="KW-0808">Transferase</keyword>
<accession>A0A561R2A5</accession>
<dbReference type="CDD" id="cd07984">
    <property type="entry name" value="LPLAT_LABLAT-like"/>
    <property type="match status" value="1"/>
</dbReference>
<evidence type="ECO:0000313" key="8">
    <source>
        <dbReference type="Proteomes" id="UP000320653"/>
    </source>
</evidence>
<keyword evidence="8" id="KW-1185">Reference proteome</keyword>
<evidence type="ECO:0000256" key="1">
    <source>
        <dbReference type="ARBA" id="ARBA00004533"/>
    </source>
</evidence>
<dbReference type="RefSeq" id="WP_145634600.1">
    <property type="nucleotide sequence ID" value="NZ_VIWP01000002.1"/>
</dbReference>
<organism evidence="7 8">
    <name type="scientific">Neorhizobium alkalisoli</name>
    <dbReference type="NCBI Taxonomy" id="528178"/>
    <lineage>
        <taxon>Bacteria</taxon>
        <taxon>Pseudomonadati</taxon>
        <taxon>Pseudomonadota</taxon>
        <taxon>Alphaproteobacteria</taxon>
        <taxon>Hyphomicrobiales</taxon>
        <taxon>Rhizobiaceae</taxon>
        <taxon>Rhizobium/Agrobacterium group</taxon>
        <taxon>Neorhizobium</taxon>
    </lineage>
</organism>
<dbReference type="Pfam" id="PF03279">
    <property type="entry name" value="Lip_A_acyltrans"/>
    <property type="match status" value="1"/>
</dbReference>
<gene>
    <name evidence="7" type="ORF">FHW37_102389</name>
</gene>
<dbReference type="GO" id="GO:0005886">
    <property type="term" value="C:plasma membrane"/>
    <property type="evidence" value="ECO:0007669"/>
    <property type="project" value="UniProtKB-SubCell"/>
</dbReference>
<dbReference type="GO" id="GO:0009247">
    <property type="term" value="P:glycolipid biosynthetic process"/>
    <property type="evidence" value="ECO:0007669"/>
    <property type="project" value="UniProtKB-ARBA"/>
</dbReference>
<evidence type="ECO:0000256" key="5">
    <source>
        <dbReference type="ARBA" id="ARBA00023136"/>
    </source>
</evidence>
<sequence length="334" mass="37476">MAEPESKEIPLRKRKAWMFSQSEAPRLSALFESPEGRKKFWRYWVKDNLVNGIDLAVHFGLKLIPMDAASNFGAWLGPFALPRFHKTAIRRGRATLARLLPEKSEAERDAILYRNWQAQGRLMTEFSAINRLRGHMDRIQLHNFERLRDTAKAGPVVVVGMHLGNWEIGPLILSTAGLQPNINYIPPSGRAKAWISRRVRLKAGVAFLPPGHQGTRASVKVLKDGGMVSMFCDEGVSGKIRGPLFGRAPHQEGNLAVAVRLARMTGAKICPWYNLRGKGFRFDAYFLPPIELPPEDKPGARLAEDILMLNGVIEPVISAHLDQWYFLDNSLPEG</sequence>
<evidence type="ECO:0000256" key="6">
    <source>
        <dbReference type="ARBA" id="ARBA00023315"/>
    </source>
</evidence>
<evidence type="ECO:0000256" key="3">
    <source>
        <dbReference type="ARBA" id="ARBA00022519"/>
    </source>
</evidence>
<reference evidence="7 8" key="1">
    <citation type="submission" date="2019-06" db="EMBL/GenBank/DDBJ databases">
        <title>Sorghum-associated microbial communities from plants grown in Nebraska, USA.</title>
        <authorList>
            <person name="Schachtman D."/>
        </authorList>
    </citation>
    <scope>NUCLEOTIDE SEQUENCE [LARGE SCALE GENOMIC DNA]</scope>
    <source>
        <strain evidence="7 8">1225</strain>
    </source>
</reference>
<keyword evidence="6 7" id="KW-0012">Acyltransferase</keyword>
<comment type="subcellular location">
    <subcellularLocation>
        <location evidence="1">Cell inner membrane</location>
    </subcellularLocation>
</comment>
<keyword evidence="3" id="KW-0997">Cell inner membrane</keyword>